<keyword evidence="1" id="KW-0805">Transcription regulation</keyword>
<dbReference type="PROSITE" id="PS50977">
    <property type="entry name" value="HTH_TETR_2"/>
    <property type="match status" value="1"/>
</dbReference>
<dbReference type="InterPro" id="IPR009057">
    <property type="entry name" value="Homeodomain-like_sf"/>
</dbReference>
<keyword evidence="3" id="KW-0804">Transcription</keyword>
<dbReference type="PANTHER" id="PTHR47506">
    <property type="entry name" value="TRANSCRIPTIONAL REGULATORY PROTEIN"/>
    <property type="match status" value="1"/>
</dbReference>
<dbReference type="InterPro" id="IPR011075">
    <property type="entry name" value="TetR_C"/>
</dbReference>
<sequence length="202" mass="21686">MADIKHFDPDATLEMVLRLFWKQGVAATGVQDIVNATGLNRSSLYATYGGKQQLYLAALNRYVATRSLPAFRQIAEDERGLPAAADFFHGLISVRTSGEHARWGCLVANAHTGAQSDDPAVQAVLDRHHQALCDAMRSALETAKRGGQLAASADPAAAAELLALLAYGVNMRSRAGGDARSLTRTVDTALDSIRNPDRERQG</sequence>
<protein>
    <submittedName>
        <fullName evidence="6">Helix-turn-helix domain-containing protein</fullName>
    </submittedName>
</protein>
<dbReference type="PANTHER" id="PTHR47506:SF1">
    <property type="entry name" value="HTH-TYPE TRANSCRIPTIONAL REGULATOR YJDC"/>
    <property type="match status" value="1"/>
</dbReference>
<dbReference type="RefSeq" id="WP_359346762.1">
    <property type="nucleotide sequence ID" value="NZ_JBEYXV010000004.1"/>
</dbReference>
<evidence type="ECO:0000313" key="6">
    <source>
        <dbReference type="EMBL" id="MEU6820883.1"/>
    </source>
</evidence>
<keyword evidence="7" id="KW-1185">Reference proteome</keyword>
<dbReference type="InterPro" id="IPR001647">
    <property type="entry name" value="HTH_TetR"/>
</dbReference>
<feature type="DNA-binding region" description="H-T-H motif" evidence="4">
    <location>
        <begin position="29"/>
        <end position="48"/>
    </location>
</feature>
<dbReference type="Gene3D" id="1.10.357.10">
    <property type="entry name" value="Tetracycline Repressor, domain 2"/>
    <property type="match status" value="1"/>
</dbReference>
<comment type="caution">
    <text evidence="6">The sequence shown here is derived from an EMBL/GenBank/DDBJ whole genome shotgun (WGS) entry which is preliminary data.</text>
</comment>
<dbReference type="InterPro" id="IPR036271">
    <property type="entry name" value="Tet_transcr_reg_TetR-rel_C_sf"/>
</dbReference>
<dbReference type="EMBL" id="JBEYXV010000004">
    <property type="protein sequence ID" value="MEU6820883.1"/>
    <property type="molecule type" value="Genomic_DNA"/>
</dbReference>
<proteinExistence type="predicted"/>
<name>A0ABV3BIQ3_9ACTN</name>
<evidence type="ECO:0000313" key="7">
    <source>
        <dbReference type="Proteomes" id="UP001551176"/>
    </source>
</evidence>
<evidence type="ECO:0000256" key="1">
    <source>
        <dbReference type="ARBA" id="ARBA00023015"/>
    </source>
</evidence>
<keyword evidence="2 4" id="KW-0238">DNA-binding</keyword>
<dbReference type="Gene3D" id="1.10.10.60">
    <property type="entry name" value="Homeodomain-like"/>
    <property type="match status" value="1"/>
</dbReference>
<evidence type="ECO:0000256" key="2">
    <source>
        <dbReference type="ARBA" id="ARBA00023125"/>
    </source>
</evidence>
<evidence type="ECO:0000256" key="4">
    <source>
        <dbReference type="PROSITE-ProRule" id="PRU00335"/>
    </source>
</evidence>
<dbReference type="SUPFAM" id="SSF46689">
    <property type="entry name" value="Homeodomain-like"/>
    <property type="match status" value="1"/>
</dbReference>
<feature type="domain" description="HTH tetR-type" evidence="5">
    <location>
        <begin position="6"/>
        <end position="66"/>
    </location>
</feature>
<reference evidence="6 7" key="1">
    <citation type="submission" date="2024-06" db="EMBL/GenBank/DDBJ databases">
        <title>The Natural Products Discovery Center: Release of the First 8490 Sequenced Strains for Exploring Actinobacteria Biosynthetic Diversity.</title>
        <authorList>
            <person name="Kalkreuter E."/>
            <person name="Kautsar S.A."/>
            <person name="Yang D."/>
            <person name="Bader C.D."/>
            <person name="Teijaro C.N."/>
            <person name="Fluegel L."/>
            <person name="Davis C.M."/>
            <person name="Simpson J.R."/>
            <person name="Lauterbach L."/>
            <person name="Steele A.D."/>
            <person name="Gui C."/>
            <person name="Meng S."/>
            <person name="Li G."/>
            <person name="Viehrig K."/>
            <person name="Ye F."/>
            <person name="Su P."/>
            <person name="Kiefer A.F."/>
            <person name="Nichols A."/>
            <person name="Cepeda A.J."/>
            <person name="Yan W."/>
            <person name="Fan B."/>
            <person name="Jiang Y."/>
            <person name="Adhikari A."/>
            <person name="Zheng C.-J."/>
            <person name="Schuster L."/>
            <person name="Cowan T.M."/>
            <person name="Smanski M.J."/>
            <person name="Chevrette M.G."/>
            <person name="De Carvalho L.P.S."/>
            <person name="Shen B."/>
        </authorList>
    </citation>
    <scope>NUCLEOTIDE SEQUENCE [LARGE SCALE GENOMIC DNA]</scope>
    <source>
        <strain evidence="6 7">NPDC046838</strain>
    </source>
</reference>
<dbReference type="SUPFAM" id="SSF48498">
    <property type="entry name" value="Tetracyclin repressor-like, C-terminal domain"/>
    <property type="match status" value="1"/>
</dbReference>
<dbReference type="Proteomes" id="UP001551176">
    <property type="component" value="Unassembled WGS sequence"/>
</dbReference>
<gene>
    <name evidence="6" type="ORF">ABZ921_09655</name>
</gene>
<accession>A0ABV3BIQ3</accession>
<evidence type="ECO:0000259" key="5">
    <source>
        <dbReference type="PROSITE" id="PS50977"/>
    </source>
</evidence>
<evidence type="ECO:0000256" key="3">
    <source>
        <dbReference type="ARBA" id="ARBA00023163"/>
    </source>
</evidence>
<organism evidence="6 7">
    <name type="scientific">Streptomyces atriruber</name>
    <dbReference type="NCBI Taxonomy" id="545121"/>
    <lineage>
        <taxon>Bacteria</taxon>
        <taxon>Bacillati</taxon>
        <taxon>Actinomycetota</taxon>
        <taxon>Actinomycetes</taxon>
        <taxon>Kitasatosporales</taxon>
        <taxon>Streptomycetaceae</taxon>
        <taxon>Streptomyces</taxon>
    </lineage>
</organism>
<dbReference type="Pfam" id="PF00440">
    <property type="entry name" value="TetR_N"/>
    <property type="match status" value="1"/>
</dbReference>
<dbReference type="Pfam" id="PF16925">
    <property type="entry name" value="TetR_C_13"/>
    <property type="match status" value="1"/>
</dbReference>